<feature type="compositionally biased region" description="Low complexity" evidence="1">
    <location>
        <begin position="227"/>
        <end position="241"/>
    </location>
</feature>
<evidence type="ECO:0000256" key="1">
    <source>
        <dbReference type="SAM" id="MobiDB-lite"/>
    </source>
</evidence>
<name>A0A1L7X293_9HELO</name>
<feature type="region of interest" description="Disordered" evidence="1">
    <location>
        <begin position="66"/>
        <end position="135"/>
    </location>
</feature>
<evidence type="ECO:0000313" key="3">
    <source>
        <dbReference type="Proteomes" id="UP000184330"/>
    </source>
</evidence>
<feature type="region of interest" description="Disordered" evidence="1">
    <location>
        <begin position="224"/>
        <end position="272"/>
    </location>
</feature>
<feature type="compositionally biased region" description="Polar residues" evidence="1">
    <location>
        <begin position="120"/>
        <end position="132"/>
    </location>
</feature>
<dbReference type="Proteomes" id="UP000184330">
    <property type="component" value="Unassembled WGS sequence"/>
</dbReference>
<dbReference type="AlphaFoldDB" id="A0A1L7X293"/>
<feature type="compositionally biased region" description="Low complexity" evidence="1">
    <location>
        <begin position="79"/>
        <end position="90"/>
    </location>
</feature>
<organism evidence="2 3">
    <name type="scientific">Phialocephala subalpina</name>
    <dbReference type="NCBI Taxonomy" id="576137"/>
    <lineage>
        <taxon>Eukaryota</taxon>
        <taxon>Fungi</taxon>
        <taxon>Dikarya</taxon>
        <taxon>Ascomycota</taxon>
        <taxon>Pezizomycotina</taxon>
        <taxon>Leotiomycetes</taxon>
        <taxon>Helotiales</taxon>
        <taxon>Mollisiaceae</taxon>
        <taxon>Phialocephala</taxon>
        <taxon>Phialocephala fortinii species complex</taxon>
    </lineage>
</organism>
<protein>
    <submittedName>
        <fullName evidence="2">Uncharacterized protein</fullName>
    </submittedName>
</protein>
<feature type="compositionally biased region" description="Acidic residues" evidence="1">
    <location>
        <begin position="256"/>
        <end position="266"/>
    </location>
</feature>
<gene>
    <name evidence="2" type="ORF">PAC_09037</name>
</gene>
<keyword evidence="3" id="KW-1185">Reference proteome</keyword>
<reference evidence="2 3" key="1">
    <citation type="submission" date="2016-03" db="EMBL/GenBank/DDBJ databases">
        <authorList>
            <person name="Ploux O."/>
        </authorList>
    </citation>
    <scope>NUCLEOTIDE SEQUENCE [LARGE SCALE GENOMIC DNA]</scope>
    <source>
        <strain evidence="2 3">UAMH 11012</strain>
    </source>
</reference>
<dbReference type="EMBL" id="FJOG01000013">
    <property type="protein sequence ID" value="CZR59145.1"/>
    <property type="molecule type" value="Genomic_DNA"/>
</dbReference>
<dbReference type="OrthoDB" id="4497018at2759"/>
<sequence length="517" mass="56451">MPGTLSRKAARKLRNQAELQANLVLANQFSPDAGVHVPEEHAGPLNVPSVQRHCYKGKAKVEHYELVVTPSSSEDESKTPSSPSSDAGSQPSPPAARTSPINADEKPMEANSPAKAAEKNASTAQASPNTSKCLGEGRTLPQGVLTYPQALLVSEQCPREPRTLPVAHRVLSRRGAHQAENDSNYFGLPGLRKSVDCANVPSINGLLINGSGGTHTNHFVTTQAGQESNSGNDSGENSANAPRDQGQSTNTRHNDDGEEDPDEPADDPTLVTDTQATLGSNLTLFEHEWHYPTGGLYVSANLKCLRSVPVDGGEMVLMAINFVFHAASNIFTRVSAARIKIIPYQRKDRDTVNVRKIPYFSPKAVLGKYSRESLTWQFCPGELRRRLLLSMLMIDDNIFSILSLMMMQGSVRSHDGLPQSSVEWTVEEDSEQRSGIPTDFTFSLAVLQTVARAPFELYVEIVPIVIYLSAEGIPSTNLQYRHQICNRIAQYSSTLNWFQFGGESLPASDDVQEQLNT</sequence>
<evidence type="ECO:0000313" key="2">
    <source>
        <dbReference type="EMBL" id="CZR59145.1"/>
    </source>
</evidence>
<proteinExistence type="predicted"/>
<accession>A0A1L7X293</accession>